<keyword evidence="2" id="KW-1185">Reference proteome</keyword>
<evidence type="ECO:0000313" key="2">
    <source>
        <dbReference type="Proteomes" id="UP000703269"/>
    </source>
</evidence>
<organism evidence="1 2">
    <name type="scientific">Phanerochaete sordida</name>
    <dbReference type="NCBI Taxonomy" id="48140"/>
    <lineage>
        <taxon>Eukaryota</taxon>
        <taxon>Fungi</taxon>
        <taxon>Dikarya</taxon>
        <taxon>Basidiomycota</taxon>
        <taxon>Agaricomycotina</taxon>
        <taxon>Agaricomycetes</taxon>
        <taxon>Polyporales</taxon>
        <taxon>Phanerochaetaceae</taxon>
        <taxon>Phanerochaete</taxon>
    </lineage>
</organism>
<evidence type="ECO:0000313" key="1">
    <source>
        <dbReference type="EMBL" id="GJE96034.1"/>
    </source>
</evidence>
<name>A0A9P3GM92_9APHY</name>
<proteinExistence type="predicted"/>
<protein>
    <submittedName>
        <fullName evidence="1">Uncharacterized protein</fullName>
    </submittedName>
</protein>
<reference evidence="1 2" key="1">
    <citation type="submission" date="2021-08" db="EMBL/GenBank/DDBJ databases">
        <title>Draft Genome Sequence of Phanerochaete sordida strain YK-624.</title>
        <authorList>
            <person name="Mori T."/>
            <person name="Dohra H."/>
            <person name="Suzuki T."/>
            <person name="Kawagishi H."/>
            <person name="Hirai H."/>
        </authorList>
    </citation>
    <scope>NUCLEOTIDE SEQUENCE [LARGE SCALE GENOMIC DNA]</scope>
    <source>
        <strain evidence="1 2">YK-624</strain>
    </source>
</reference>
<dbReference type="EMBL" id="BPQB01000055">
    <property type="protein sequence ID" value="GJE96034.1"/>
    <property type="molecule type" value="Genomic_DNA"/>
</dbReference>
<sequence length="281" mass="31028">MFVNAPVLFQGWSFTNKLECLVLSQKNGPRNPATDLYTLLESVLRLHKLSLNKILPTIPSPLPTLTFLALTMLDLRDTPSRVALFLDGIRTPSLRDVRIHCEREPTGSGTALPALGHALAARLCDAADVPALTACRYVEYDNEWPAHVWLELKTSEEEAEARRLQLTFCYPDLGEARLVSSCLSALPLGGVTQAELGICSSEARVMPTIAHPRNDYVAFRTAFGGMHALEDILVHVYATVSPKDHILGIDSLPRLFPSLKSLKLDGDPSLARQIDLKARYF</sequence>
<accession>A0A9P3GM92</accession>
<dbReference type="AlphaFoldDB" id="A0A9P3GM92"/>
<gene>
    <name evidence="1" type="ORF">PsYK624_122270</name>
</gene>
<comment type="caution">
    <text evidence="1">The sequence shown here is derived from an EMBL/GenBank/DDBJ whole genome shotgun (WGS) entry which is preliminary data.</text>
</comment>
<dbReference type="Proteomes" id="UP000703269">
    <property type="component" value="Unassembled WGS sequence"/>
</dbReference>